<accession>A0A6C0BQD3</accession>
<name>A0A6C0BQD3_9ZZZZ</name>
<sequence length="268" mass="30534">MVFYYLIGHRDATEEKHRQRNLLKVLEWLRLLQQEVQQKAQESSDHTIVPVVIEQAAEKTLPALLPTGVEYVWENQAGPYNRSRGFNVGVRYVSSKFHLQPRDILLFSDNDVVMDVETMAQVLTTARRDELAVFSPYRSIYDMSVGDSEQWLPGDAFDIGHATLRKGTTLAGGILGMTYASFCRVGGWIEEFSGWGYEDVAMTNVISRFVTGVHTFPEDAFHLWHPHHPVDVSPTLIEKNKQLITHLQMSTVDTARSRAITRRKLFGL</sequence>
<evidence type="ECO:0000259" key="2">
    <source>
        <dbReference type="Pfam" id="PF02709"/>
    </source>
</evidence>
<feature type="domain" description="Galactosyltransferase C-terminal" evidence="2">
    <location>
        <begin position="167"/>
        <end position="210"/>
    </location>
</feature>
<evidence type="ECO:0000313" key="3">
    <source>
        <dbReference type="EMBL" id="QHS93463.1"/>
    </source>
</evidence>
<reference evidence="3" key="1">
    <citation type="journal article" date="2020" name="Nature">
        <title>Giant virus diversity and host interactions through global metagenomics.</title>
        <authorList>
            <person name="Schulz F."/>
            <person name="Roux S."/>
            <person name="Paez-Espino D."/>
            <person name="Jungbluth S."/>
            <person name="Walsh D.A."/>
            <person name="Denef V.J."/>
            <person name="McMahon K.D."/>
            <person name="Konstantinidis K.T."/>
            <person name="Eloe-Fadrosh E.A."/>
            <person name="Kyrpides N.C."/>
            <person name="Woyke T."/>
        </authorList>
    </citation>
    <scope>NUCLEOTIDE SEQUENCE</scope>
    <source>
        <strain evidence="3">GVMAG-M-3300017989-17</strain>
    </source>
</reference>
<evidence type="ECO:0000256" key="1">
    <source>
        <dbReference type="ARBA" id="ARBA00022679"/>
    </source>
</evidence>
<protein>
    <recommendedName>
        <fullName evidence="2">Galactosyltransferase C-terminal domain-containing protein</fullName>
    </recommendedName>
</protein>
<dbReference type="GO" id="GO:0016740">
    <property type="term" value="F:transferase activity"/>
    <property type="evidence" value="ECO:0007669"/>
    <property type="project" value="UniProtKB-KW"/>
</dbReference>
<keyword evidence="1" id="KW-0808">Transferase</keyword>
<dbReference type="Gene3D" id="3.90.550.10">
    <property type="entry name" value="Spore Coat Polysaccharide Biosynthesis Protein SpsA, Chain A"/>
    <property type="match status" value="1"/>
</dbReference>
<dbReference type="AlphaFoldDB" id="A0A6C0BQD3"/>
<dbReference type="InterPro" id="IPR029044">
    <property type="entry name" value="Nucleotide-diphossugar_trans"/>
</dbReference>
<organism evidence="3">
    <name type="scientific">viral metagenome</name>
    <dbReference type="NCBI Taxonomy" id="1070528"/>
    <lineage>
        <taxon>unclassified sequences</taxon>
        <taxon>metagenomes</taxon>
        <taxon>organismal metagenomes</taxon>
    </lineage>
</organism>
<proteinExistence type="predicted"/>
<dbReference type="EMBL" id="MN739204">
    <property type="protein sequence ID" value="QHS93463.1"/>
    <property type="molecule type" value="Genomic_DNA"/>
</dbReference>
<dbReference type="SUPFAM" id="SSF53448">
    <property type="entry name" value="Nucleotide-diphospho-sugar transferases"/>
    <property type="match status" value="1"/>
</dbReference>
<dbReference type="InterPro" id="IPR027791">
    <property type="entry name" value="Galactosyl_T_C"/>
</dbReference>
<dbReference type="Pfam" id="PF02709">
    <property type="entry name" value="Glyco_transf_7C"/>
    <property type="match status" value="1"/>
</dbReference>